<gene>
    <name evidence="2" type="ORF">SAMN02745229_01557</name>
</gene>
<accession>A0A1M5YLB7</accession>
<reference evidence="3" key="1">
    <citation type="submission" date="2016-11" db="EMBL/GenBank/DDBJ databases">
        <authorList>
            <person name="Varghese N."/>
            <person name="Submissions S."/>
        </authorList>
    </citation>
    <scope>NUCLEOTIDE SEQUENCE [LARGE SCALE GENOMIC DNA]</scope>
    <source>
        <strain evidence="3">DSM 3071</strain>
    </source>
</reference>
<feature type="region of interest" description="Disordered" evidence="1">
    <location>
        <begin position="20"/>
        <end position="48"/>
    </location>
</feature>
<dbReference type="RefSeq" id="WP_073386811.1">
    <property type="nucleotide sequence ID" value="NZ_FQXK01000012.1"/>
</dbReference>
<proteinExistence type="predicted"/>
<dbReference type="OrthoDB" id="49105at2"/>
<name>A0A1M5YLB7_BUTFI</name>
<dbReference type="STRING" id="1121131.SAMN02745229_01557"/>
<dbReference type="Proteomes" id="UP000184278">
    <property type="component" value="Unassembled WGS sequence"/>
</dbReference>
<keyword evidence="3" id="KW-1185">Reference proteome</keyword>
<sequence length="222" mass="25235">MASYTDKRYGLFEDTSFDNNKKRRENLVTNNSKNGEYDNSNTALNEGSNSGFNEPAAVYEGSIYIPTKVTYSLPKKKSVDVIKDEEKELYLKSEEQFEQISEKSFKGQLEAYRRNNAASVWKLLSSGELAPSMQSKTKAKADVSEEGYWGAKSTSERIFDFAKTMSEGSADRMKKMRIRMEQAVDSVTREWGSELPGLCQETIQNTRRLFADYLAKEGEIIN</sequence>
<evidence type="ECO:0000313" key="3">
    <source>
        <dbReference type="Proteomes" id="UP000184278"/>
    </source>
</evidence>
<dbReference type="GeneID" id="89511797"/>
<dbReference type="EMBL" id="FQXK01000012">
    <property type="protein sequence ID" value="SHI12719.1"/>
    <property type="molecule type" value="Genomic_DNA"/>
</dbReference>
<dbReference type="AlphaFoldDB" id="A0A1M5YLB7"/>
<evidence type="ECO:0000313" key="2">
    <source>
        <dbReference type="EMBL" id="SHI12719.1"/>
    </source>
</evidence>
<organism evidence="2 3">
    <name type="scientific">Butyrivibrio fibrisolvens DSM 3071</name>
    <dbReference type="NCBI Taxonomy" id="1121131"/>
    <lineage>
        <taxon>Bacteria</taxon>
        <taxon>Bacillati</taxon>
        <taxon>Bacillota</taxon>
        <taxon>Clostridia</taxon>
        <taxon>Lachnospirales</taxon>
        <taxon>Lachnospiraceae</taxon>
        <taxon>Butyrivibrio</taxon>
    </lineage>
</organism>
<feature type="compositionally biased region" description="Polar residues" evidence="1">
    <location>
        <begin position="27"/>
        <end position="48"/>
    </location>
</feature>
<evidence type="ECO:0000256" key="1">
    <source>
        <dbReference type="SAM" id="MobiDB-lite"/>
    </source>
</evidence>
<protein>
    <submittedName>
        <fullName evidence="2">Uncharacterized protein</fullName>
    </submittedName>
</protein>